<dbReference type="PANTHER" id="PTHR30283:SF4">
    <property type="entry name" value="PEROXIDE STRESS RESISTANCE PROTEIN YAAA"/>
    <property type="match status" value="1"/>
</dbReference>
<dbReference type="AlphaFoldDB" id="A0A136LXR9"/>
<dbReference type="Proteomes" id="UP000070457">
    <property type="component" value="Unassembled WGS sequence"/>
</dbReference>
<dbReference type="STRING" id="1617426.TR69_WS6001000464"/>
<gene>
    <name evidence="2" type="ORF">TR69_WS6001000464</name>
</gene>
<dbReference type="GO" id="GO:0005829">
    <property type="term" value="C:cytosol"/>
    <property type="evidence" value="ECO:0007669"/>
    <property type="project" value="TreeGrafter"/>
</dbReference>
<dbReference type="HAMAP" id="MF_00652">
    <property type="entry name" value="UPF0246"/>
    <property type="match status" value="1"/>
</dbReference>
<dbReference type="PATRIC" id="fig|1617426.3.peg.460"/>
<evidence type="ECO:0000313" key="2">
    <source>
        <dbReference type="EMBL" id="KXK26460.1"/>
    </source>
</evidence>
<evidence type="ECO:0000256" key="1">
    <source>
        <dbReference type="HAMAP-Rule" id="MF_00652"/>
    </source>
</evidence>
<dbReference type="InterPro" id="IPR005583">
    <property type="entry name" value="YaaA"/>
</dbReference>
<dbReference type="EMBL" id="JYNZ01000003">
    <property type="protein sequence ID" value="KXK26460.1"/>
    <property type="molecule type" value="Genomic_DNA"/>
</dbReference>
<organism evidence="2 3">
    <name type="scientific">candidate division WS6 bacterium OLB20</name>
    <dbReference type="NCBI Taxonomy" id="1617426"/>
    <lineage>
        <taxon>Bacteria</taxon>
        <taxon>Candidatus Dojkabacteria</taxon>
    </lineage>
</organism>
<comment type="similarity">
    <text evidence="1">Belongs to the UPF0246 family.</text>
</comment>
<evidence type="ECO:0000313" key="3">
    <source>
        <dbReference type="Proteomes" id="UP000070457"/>
    </source>
</evidence>
<sequence length="250" mass="28579">MLVLITPAKRLLEEHSNSPVTPTAPDYIAEAAGIVRILRKLSTRQLARLYYVSDKIAELNHERLVDWSDSHTQKNSFTALTMFNGDVFRELDLKAYSDQQLEKTQHHLRIISGLYGILRPFDLVHPYRLEMGTKLNYARTAVLSEYWQQPVAKHINATGHDSVLSLLSNEYRAAVSDSLLNMPVTDVDFKEWRDGKYVTVGILAKRARGKMLHHLISQGRFDIETVKSFSAEGYSLLDEQHGLLVFARKR</sequence>
<reference evidence="2 3" key="1">
    <citation type="submission" date="2015-02" db="EMBL/GenBank/DDBJ databases">
        <title>Improved understanding of the partial-nitritation anammox process through 23 genomes representing the majority of the microbial community.</title>
        <authorList>
            <person name="Speth D.R."/>
            <person name="In T Zandt M."/>
            <person name="Guerrero Cruz S."/>
            <person name="Jetten M.S."/>
            <person name="Dutilh B.E."/>
        </authorList>
    </citation>
    <scope>NUCLEOTIDE SEQUENCE [LARGE SCALE GENOMIC DNA]</scope>
    <source>
        <strain evidence="2">OLB20</strain>
    </source>
</reference>
<proteinExistence type="inferred from homology"/>
<dbReference type="PANTHER" id="PTHR30283">
    <property type="entry name" value="PEROXIDE STRESS RESPONSE PROTEIN YAAA"/>
    <property type="match status" value="1"/>
</dbReference>
<protein>
    <recommendedName>
        <fullName evidence="1">UPF0246 protein TR69_WS6001000464</fullName>
    </recommendedName>
</protein>
<dbReference type="Pfam" id="PF03883">
    <property type="entry name" value="H2O2_YaaD"/>
    <property type="match status" value="1"/>
</dbReference>
<comment type="caution">
    <text evidence="2">The sequence shown here is derived from an EMBL/GenBank/DDBJ whole genome shotgun (WGS) entry which is preliminary data.</text>
</comment>
<name>A0A136LXR9_9BACT</name>
<accession>A0A136LXR9</accession>
<dbReference type="GO" id="GO:0033194">
    <property type="term" value="P:response to hydroperoxide"/>
    <property type="evidence" value="ECO:0007669"/>
    <property type="project" value="TreeGrafter"/>
</dbReference>